<dbReference type="AlphaFoldDB" id="A0A316IAT9"/>
<gene>
    <name evidence="3" type="ORF">C8D87_102723</name>
    <name evidence="2" type="ORF">C8D88_101131</name>
</gene>
<feature type="compositionally biased region" description="Basic residues" evidence="1">
    <location>
        <begin position="1"/>
        <end position="11"/>
    </location>
</feature>
<comment type="caution">
    <text evidence="2">The sequence shown here is derived from an EMBL/GenBank/DDBJ whole genome shotgun (WGS) entry which is preliminary data.</text>
</comment>
<organism evidence="2 4">
    <name type="scientific">Lentzea atacamensis</name>
    <dbReference type="NCBI Taxonomy" id="531938"/>
    <lineage>
        <taxon>Bacteria</taxon>
        <taxon>Bacillati</taxon>
        <taxon>Actinomycetota</taxon>
        <taxon>Actinomycetes</taxon>
        <taxon>Pseudonocardiales</taxon>
        <taxon>Pseudonocardiaceae</taxon>
        <taxon>Lentzea</taxon>
    </lineage>
</organism>
<keyword evidence="5" id="KW-1185">Reference proteome</keyword>
<dbReference type="Proteomes" id="UP000248714">
    <property type="component" value="Unassembled WGS sequence"/>
</dbReference>
<feature type="compositionally biased region" description="Basic and acidic residues" evidence="1">
    <location>
        <begin position="65"/>
        <end position="76"/>
    </location>
</feature>
<name>A0A316IAT9_9PSEU</name>
<dbReference type="EMBL" id="QLTT01000002">
    <property type="protein sequence ID" value="RAS68654.1"/>
    <property type="molecule type" value="Genomic_DNA"/>
</dbReference>
<evidence type="ECO:0000313" key="3">
    <source>
        <dbReference type="EMBL" id="RAS68654.1"/>
    </source>
</evidence>
<accession>A0A316IAT9</accession>
<dbReference type="Proteomes" id="UP000246005">
    <property type="component" value="Unassembled WGS sequence"/>
</dbReference>
<sequence>MLSIRFTHKHGGPSGRTPGSAPIEAIPERREWPMNEQQARDDELAKIRSEATNWLAKMAKAQQRPKVEQRRPEHDAMTPAKK</sequence>
<feature type="region of interest" description="Disordered" evidence="1">
    <location>
        <begin position="57"/>
        <end position="82"/>
    </location>
</feature>
<evidence type="ECO:0000313" key="4">
    <source>
        <dbReference type="Proteomes" id="UP000246005"/>
    </source>
</evidence>
<proteinExistence type="predicted"/>
<evidence type="ECO:0000313" key="5">
    <source>
        <dbReference type="Proteomes" id="UP000248714"/>
    </source>
</evidence>
<protein>
    <submittedName>
        <fullName evidence="2">Uncharacterized protein</fullName>
    </submittedName>
</protein>
<feature type="region of interest" description="Disordered" evidence="1">
    <location>
        <begin position="1"/>
        <end position="22"/>
    </location>
</feature>
<dbReference type="EMBL" id="QGHB01000001">
    <property type="protein sequence ID" value="PWK90119.1"/>
    <property type="molecule type" value="Genomic_DNA"/>
</dbReference>
<reference evidence="2 4" key="1">
    <citation type="submission" date="2018-05" db="EMBL/GenBank/DDBJ databases">
        <title>Genomic Encyclopedia of Type Strains, Phase IV (KMG-IV): sequencing the most valuable type-strain genomes for metagenomic binning, comparative biology and taxonomic classification.</title>
        <authorList>
            <person name="Goeker M."/>
        </authorList>
    </citation>
    <scope>NUCLEOTIDE SEQUENCE [LARGE SCALE GENOMIC DNA]</scope>
    <source>
        <strain evidence="3 5">DSM 45479</strain>
        <strain evidence="2 4">DSM 45480</strain>
    </source>
</reference>
<evidence type="ECO:0000313" key="2">
    <source>
        <dbReference type="EMBL" id="PWK90119.1"/>
    </source>
</evidence>
<evidence type="ECO:0000256" key="1">
    <source>
        <dbReference type="SAM" id="MobiDB-lite"/>
    </source>
</evidence>